<comment type="caution">
    <text evidence="1">The sequence shown here is derived from an EMBL/GenBank/DDBJ whole genome shotgun (WGS) entry which is preliminary data.</text>
</comment>
<sequence length="59" mass="7270">MIRMNNLYNKGILNIQEYICSFCIDKEVKKQKVFQYLMMHNNNKIYQKRLVKIRQDQSI</sequence>
<protein>
    <submittedName>
        <fullName evidence="1">Uncharacterized protein</fullName>
    </submittedName>
</protein>
<dbReference type="EMBL" id="CAJJDN010000018">
    <property type="protein sequence ID" value="CAD8064060.1"/>
    <property type="molecule type" value="Genomic_DNA"/>
</dbReference>
<dbReference type="Proteomes" id="UP000692954">
    <property type="component" value="Unassembled WGS sequence"/>
</dbReference>
<organism evidence="1 2">
    <name type="scientific">Paramecium sonneborni</name>
    <dbReference type="NCBI Taxonomy" id="65129"/>
    <lineage>
        <taxon>Eukaryota</taxon>
        <taxon>Sar</taxon>
        <taxon>Alveolata</taxon>
        <taxon>Ciliophora</taxon>
        <taxon>Intramacronucleata</taxon>
        <taxon>Oligohymenophorea</taxon>
        <taxon>Peniculida</taxon>
        <taxon>Parameciidae</taxon>
        <taxon>Paramecium</taxon>
    </lineage>
</organism>
<evidence type="ECO:0000313" key="1">
    <source>
        <dbReference type="EMBL" id="CAD8064060.1"/>
    </source>
</evidence>
<reference evidence="1" key="1">
    <citation type="submission" date="2021-01" db="EMBL/GenBank/DDBJ databases">
        <authorList>
            <consortium name="Genoscope - CEA"/>
            <person name="William W."/>
        </authorList>
    </citation>
    <scope>NUCLEOTIDE SEQUENCE</scope>
</reference>
<accession>A0A8S1L7H0</accession>
<name>A0A8S1L7H0_9CILI</name>
<dbReference type="AlphaFoldDB" id="A0A8S1L7H0"/>
<proteinExistence type="predicted"/>
<gene>
    <name evidence="1" type="ORF">PSON_ATCC_30995.1.T0180304</name>
</gene>
<evidence type="ECO:0000313" key="2">
    <source>
        <dbReference type="Proteomes" id="UP000692954"/>
    </source>
</evidence>
<keyword evidence="2" id="KW-1185">Reference proteome</keyword>